<gene>
    <name evidence="1" type="ORF">HPP92_004024</name>
</gene>
<protein>
    <submittedName>
        <fullName evidence="1">Uncharacterized protein</fullName>
    </submittedName>
</protein>
<reference evidence="1 2" key="1">
    <citation type="journal article" date="2020" name="Nat. Food">
        <title>A phased Vanilla planifolia genome enables genetic improvement of flavour and production.</title>
        <authorList>
            <person name="Hasing T."/>
            <person name="Tang H."/>
            <person name="Brym M."/>
            <person name="Khazi F."/>
            <person name="Huang T."/>
            <person name="Chambers A.H."/>
        </authorList>
    </citation>
    <scope>NUCLEOTIDE SEQUENCE [LARGE SCALE GENOMIC DNA]</scope>
    <source>
        <tissue evidence="1">Leaf</tissue>
    </source>
</reference>
<sequence>MRNGSLRGRENATTALHQICCRGGELVANRLARMPGLVGVVHVVARLGTNRARRKALGLARMLQKAEPLVGLRGREWREEQVMGRSSEMASIPVAISVSVL</sequence>
<organism evidence="1 2">
    <name type="scientific">Vanilla planifolia</name>
    <name type="common">Vanilla</name>
    <dbReference type="NCBI Taxonomy" id="51239"/>
    <lineage>
        <taxon>Eukaryota</taxon>
        <taxon>Viridiplantae</taxon>
        <taxon>Streptophyta</taxon>
        <taxon>Embryophyta</taxon>
        <taxon>Tracheophyta</taxon>
        <taxon>Spermatophyta</taxon>
        <taxon>Magnoliopsida</taxon>
        <taxon>Liliopsida</taxon>
        <taxon>Asparagales</taxon>
        <taxon>Orchidaceae</taxon>
        <taxon>Vanilloideae</taxon>
        <taxon>Vanilleae</taxon>
        <taxon>Vanilla</taxon>
    </lineage>
</organism>
<proteinExistence type="predicted"/>
<dbReference type="AlphaFoldDB" id="A0A835RYR2"/>
<accession>A0A835RYR2</accession>
<evidence type="ECO:0000313" key="1">
    <source>
        <dbReference type="EMBL" id="KAG0499333.1"/>
    </source>
</evidence>
<comment type="caution">
    <text evidence="1">The sequence shown here is derived from an EMBL/GenBank/DDBJ whole genome shotgun (WGS) entry which is preliminary data.</text>
</comment>
<keyword evidence="2" id="KW-1185">Reference proteome</keyword>
<evidence type="ECO:0000313" key="2">
    <source>
        <dbReference type="Proteomes" id="UP000636800"/>
    </source>
</evidence>
<dbReference type="OrthoDB" id="185373at2759"/>
<dbReference type="EMBL" id="JADCNL010000001">
    <property type="protein sequence ID" value="KAG0499333.1"/>
    <property type="molecule type" value="Genomic_DNA"/>
</dbReference>
<dbReference type="Proteomes" id="UP000636800">
    <property type="component" value="Chromosome 1"/>
</dbReference>
<name>A0A835RYR2_VANPL</name>